<dbReference type="InterPro" id="IPR056167">
    <property type="entry name" value="A-sol_ELP1"/>
</dbReference>
<evidence type="ECO:0000256" key="6">
    <source>
        <dbReference type="ARBA" id="ARBA00022694"/>
    </source>
</evidence>
<dbReference type="Pfam" id="PF23797">
    <property type="entry name" value="Beta-prop_ELP1_2nd"/>
    <property type="match status" value="1"/>
</dbReference>
<dbReference type="Gene3D" id="3.90.79.10">
    <property type="entry name" value="Nucleoside Triphosphate Pyrophosphohydrolase"/>
    <property type="match status" value="1"/>
</dbReference>
<comment type="caution">
    <text evidence="12">The sequence shown here is derived from an EMBL/GenBank/DDBJ whole genome shotgun (WGS) entry which is preliminary data.</text>
</comment>
<name>A0ABD2BB48_VESMC</name>
<dbReference type="Pfam" id="PF04762">
    <property type="entry name" value="Beta-prop_ELP1_1st"/>
    <property type="match status" value="1"/>
</dbReference>
<feature type="compositionally biased region" description="Basic residues" evidence="10">
    <location>
        <begin position="1320"/>
        <end position="1332"/>
    </location>
</feature>
<evidence type="ECO:0000313" key="12">
    <source>
        <dbReference type="EMBL" id="KAL2729914.1"/>
    </source>
</evidence>
<evidence type="ECO:0000256" key="8">
    <source>
        <dbReference type="ARBA" id="ARBA00022801"/>
    </source>
</evidence>
<keyword evidence="5" id="KW-0963">Cytoplasm</keyword>
<dbReference type="GO" id="GO:0000166">
    <property type="term" value="F:nucleotide binding"/>
    <property type="evidence" value="ECO:0007669"/>
    <property type="project" value="UniProtKB-KW"/>
</dbReference>
<gene>
    <name evidence="12" type="ORF">V1477_015725</name>
</gene>
<accession>A0ABD2BB48</accession>
<dbReference type="InterPro" id="IPR056166">
    <property type="entry name" value="TPR_ELP1"/>
</dbReference>
<protein>
    <recommendedName>
        <fullName evidence="4">Bis(5'-nucleosyl)-tetraphosphatase [asymmetrical]</fullName>
    </recommendedName>
    <alternativeName>
        <fullName evidence="9">Diadenosine 5',5'''-P1,P4-tetraphosphate asymmetrical hydrolase</fullName>
    </alternativeName>
</protein>
<dbReference type="InterPro" id="IPR056169">
    <property type="entry name" value="HB_ELP1"/>
</dbReference>
<evidence type="ECO:0000256" key="1">
    <source>
        <dbReference type="ARBA" id="ARBA00004496"/>
    </source>
</evidence>
<evidence type="ECO:0000259" key="11">
    <source>
        <dbReference type="PROSITE" id="PS51462"/>
    </source>
</evidence>
<dbReference type="InterPro" id="IPR056164">
    <property type="entry name" value="Beta-prop_ELP1_1st"/>
</dbReference>
<dbReference type="InterPro" id="IPR000086">
    <property type="entry name" value="NUDIX_hydrolase_dom"/>
</dbReference>
<evidence type="ECO:0000256" key="10">
    <source>
        <dbReference type="SAM" id="MobiDB-lite"/>
    </source>
</evidence>
<dbReference type="EMBL" id="JAYRBN010000091">
    <property type="protein sequence ID" value="KAL2729914.1"/>
    <property type="molecule type" value="Genomic_DNA"/>
</dbReference>
<proteinExistence type="inferred from homology"/>
<evidence type="ECO:0000256" key="7">
    <source>
        <dbReference type="ARBA" id="ARBA00022741"/>
    </source>
</evidence>
<dbReference type="PANTHER" id="PTHR12747:SF0">
    <property type="entry name" value="ELONGATOR COMPLEX PROTEIN 1"/>
    <property type="match status" value="1"/>
</dbReference>
<dbReference type="InterPro" id="IPR003565">
    <property type="entry name" value="Tetra_PHTase"/>
</dbReference>
<feature type="domain" description="Nudix hydrolase" evidence="11">
    <location>
        <begin position="3"/>
        <end position="140"/>
    </location>
</feature>
<comment type="similarity">
    <text evidence="3">Belongs to the ELP1/IKA1 family.</text>
</comment>
<keyword evidence="8" id="KW-0378">Hydrolase</keyword>
<dbReference type="SUPFAM" id="SSF55811">
    <property type="entry name" value="Nudix"/>
    <property type="match status" value="1"/>
</dbReference>
<dbReference type="Pfam" id="PF00293">
    <property type="entry name" value="NUDIX"/>
    <property type="match status" value="1"/>
</dbReference>
<dbReference type="Pfam" id="PF23925">
    <property type="entry name" value="A-sol_ELP1"/>
    <property type="match status" value="1"/>
</dbReference>
<dbReference type="Proteomes" id="UP001607303">
    <property type="component" value="Unassembled WGS sequence"/>
</dbReference>
<evidence type="ECO:0000256" key="9">
    <source>
        <dbReference type="ARBA" id="ARBA00032644"/>
    </source>
</evidence>
<dbReference type="Pfam" id="PF23936">
    <property type="entry name" value="HB_ELP1"/>
    <property type="match status" value="1"/>
</dbReference>
<evidence type="ECO:0000313" key="13">
    <source>
        <dbReference type="Proteomes" id="UP001607303"/>
    </source>
</evidence>
<feature type="compositionally biased region" description="Low complexity" evidence="10">
    <location>
        <begin position="1301"/>
        <end position="1319"/>
    </location>
</feature>
<dbReference type="PANTHER" id="PTHR12747">
    <property type="entry name" value="ELONGATOR COMPLEX PROTEIN 1"/>
    <property type="match status" value="1"/>
</dbReference>
<dbReference type="PIRSF" id="PIRSF017233">
    <property type="entry name" value="IKAP"/>
    <property type="match status" value="1"/>
</dbReference>
<dbReference type="Pfam" id="PF23878">
    <property type="entry name" value="TPR_ELP1"/>
    <property type="match status" value="1"/>
</dbReference>
<evidence type="ECO:0000256" key="3">
    <source>
        <dbReference type="ARBA" id="ARBA00006086"/>
    </source>
</evidence>
<keyword evidence="13" id="KW-1185">Reference proteome</keyword>
<dbReference type="InterPro" id="IPR006849">
    <property type="entry name" value="Elp1"/>
</dbReference>
<sequence>MSVQKRACGFIIFRQIQDAIEYLLMQASYGEHHWSPPKGRVFLGHVDDGETDFETALRETEEEAGFVKNDLKIFQDAKVELKYNVNGTPKTVIYWLAELINPNQSIRMSSEHQAYKWLGYQDACNLAKYADMQNALTQNLTVDKIMKNLTVSRQSCRNLEALENEISCDLKYSKISCTLNPNNDDLYIALQHQLYVIPSDPNREIISVNINNEANNKIIGLEYTNITQQLYCAYENGDLMTINIDSELECELVTQINGGLSCMKLSPDHEILILVTPNDNVITMVSSFDIISEIDLQESNFGEKQFITVGWGKKETQFHGSIGKAAAMIKPVEINKNDIDDGLPRITWRGDGSLFAVSFIQKNNDIRQFKIFNREGILQYTSELSNNMEESLSWKPSGNLIATTQKLINKHVVSLFEKNGLKHREFLLPFETKNVTVKEIFWSPDSDILTVWCEQDNDNSILQLWIENNYYWYLKQTFTFSIDNPLLYGTWSSRSNCGKTLILLTPQNVLTYSFQWTINHSKGQSLEDKATVAVIDGKKALLTGFKIGIIPPPMAHQTLELSEPINAIVFAPNVKNTESWVDTNAFFCVLHNNKLAFFKCTDDSNVLEYKNITTCEIKWDVPTFDAKNVIPIMQHFLWFKENIIFSSISIDNQSILCIINVDLEKSHVTVKQTHIMDGLIEHIICSPNADEVFVIVEGSVLKYKDNEFDFIGIKIPNFSYKVDLIEIGTRHAIISLSHGNRLSIDSKEVANNITSFFLHSKFLLLTTSQHTLVCVTLDKEGLEQLSKQDLTVKPWENNMCEQSVNDLNIRRIERGSFLVIALPNDSKTILQMPRGNLECIQPRALSLYIIGEHLKKCEYFAAFDLMKKQRINLNLIYDYEPQIFLQNAKKFVEDITNPQWLSLFLSELQNEDVTSTIYSNCYLNCKKQPESILQNGNKVSLVCNLLRSILEEKSNADFFIQPILISLVKNHEQQGLEGALKKLKEIKGLESTESVRSISSEDALKYLLYLVDVNVLFDTALGMYDFELAMLVASKSQKDPKEYIPFLNNLKKLDENFMKYSIDIHLKRYESALNNISKDTERFEECLNLIKNQNLYTNALKIFKKDSKEYKEIARIYGDYLLSKTKYKEAAIMFHKANDYANALKVYKLAACWQEAIIISASLNLSPSELRILYKELQARLYQDKRYLEAAQILILYLNDPEGAVAMLCEGKYWKDVLRIATDVNRLDLIETNIKPGIKEHTEYTMAQIIKNKEDFEKYKTRLTVVRIEMTNKQTRIYSETLNDNSLISNNEINDFLSDTSSVTDSITSKGSRSSTTSKRSYRSSKNRRKQERKLLSMKEGSTFEDLGLIRALHEIITKTYKQKDEVDLLTQMLLYFNDDEVAEKLQDIMKSFLAIIESSKSKIWDKSAPTSLSLNEIDSIDTCISKKHQETLMPQKLVEPHIMYPPEETVSTGYLRIFSKE</sequence>
<evidence type="ECO:0000256" key="5">
    <source>
        <dbReference type="ARBA" id="ARBA00022490"/>
    </source>
</evidence>
<dbReference type="CDD" id="cd03428">
    <property type="entry name" value="NUDIX_Ap4A_Nudt2"/>
    <property type="match status" value="1"/>
</dbReference>
<comment type="subcellular location">
    <subcellularLocation>
        <location evidence="1">Cytoplasm</location>
    </subcellularLocation>
</comment>
<dbReference type="GO" id="GO:0016787">
    <property type="term" value="F:hydrolase activity"/>
    <property type="evidence" value="ECO:0007669"/>
    <property type="project" value="UniProtKB-KW"/>
</dbReference>
<dbReference type="SUPFAM" id="SSF82171">
    <property type="entry name" value="DPP6 N-terminal domain-like"/>
    <property type="match status" value="1"/>
</dbReference>
<dbReference type="InterPro" id="IPR015797">
    <property type="entry name" value="NUDIX_hydrolase-like_dom_sf"/>
</dbReference>
<reference evidence="12 13" key="1">
    <citation type="journal article" date="2024" name="Ann. Entomol. Soc. Am.">
        <title>Genomic analyses of the southern and eastern yellowjacket wasps (Hymenoptera: Vespidae) reveal evolutionary signatures of social life.</title>
        <authorList>
            <person name="Catto M.A."/>
            <person name="Caine P.B."/>
            <person name="Orr S.E."/>
            <person name="Hunt B.G."/>
            <person name="Goodisman M.A.D."/>
        </authorList>
    </citation>
    <scope>NUCLEOTIDE SEQUENCE [LARGE SCALE GENOMIC DNA]</scope>
    <source>
        <strain evidence="12">232</strain>
        <tissue evidence="12">Head and thorax</tissue>
    </source>
</reference>
<keyword evidence="6" id="KW-0819">tRNA processing</keyword>
<dbReference type="GO" id="GO:0008033">
    <property type="term" value="P:tRNA processing"/>
    <property type="evidence" value="ECO:0007669"/>
    <property type="project" value="UniProtKB-KW"/>
</dbReference>
<keyword evidence="7" id="KW-0547">Nucleotide-binding</keyword>
<organism evidence="12 13">
    <name type="scientific">Vespula maculifrons</name>
    <name type="common">Eastern yellow jacket</name>
    <name type="synonym">Wasp</name>
    <dbReference type="NCBI Taxonomy" id="7453"/>
    <lineage>
        <taxon>Eukaryota</taxon>
        <taxon>Metazoa</taxon>
        <taxon>Ecdysozoa</taxon>
        <taxon>Arthropoda</taxon>
        <taxon>Hexapoda</taxon>
        <taxon>Insecta</taxon>
        <taxon>Pterygota</taxon>
        <taxon>Neoptera</taxon>
        <taxon>Endopterygota</taxon>
        <taxon>Hymenoptera</taxon>
        <taxon>Apocrita</taxon>
        <taxon>Aculeata</taxon>
        <taxon>Vespoidea</taxon>
        <taxon>Vespidae</taxon>
        <taxon>Vespinae</taxon>
        <taxon>Vespula</taxon>
    </lineage>
</organism>
<feature type="region of interest" description="Disordered" evidence="10">
    <location>
        <begin position="1301"/>
        <end position="1335"/>
    </location>
</feature>
<dbReference type="PROSITE" id="PS51462">
    <property type="entry name" value="NUDIX"/>
    <property type="match status" value="1"/>
</dbReference>
<dbReference type="PROSITE" id="PS00893">
    <property type="entry name" value="NUDIX_BOX"/>
    <property type="match status" value="1"/>
</dbReference>
<dbReference type="GO" id="GO:0005737">
    <property type="term" value="C:cytoplasm"/>
    <property type="evidence" value="ECO:0007669"/>
    <property type="project" value="UniProtKB-SubCell"/>
</dbReference>
<dbReference type="InterPro" id="IPR020084">
    <property type="entry name" value="NUDIX_hydrolase_CS"/>
</dbReference>
<comment type="pathway">
    <text evidence="2">tRNA modification; 5-methoxycarbonylmethyl-2-thiouridine-tRNA biosynthesis.</text>
</comment>
<dbReference type="PRINTS" id="PR01405">
    <property type="entry name" value="TETRPHPHTASE"/>
</dbReference>
<evidence type="ECO:0000256" key="4">
    <source>
        <dbReference type="ARBA" id="ARBA00018911"/>
    </source>
</evidence>
<dbReference type="InterPro" id="IPR056165">
    <property type="entry name" value="Beta-prop_ELP1_2nd"/>
</dbReference>
<evidence type="ECO:0000256" key="2">
    <source>
        <dbReference type="ARBA" id="ARBA00005043"/>
    </source>
</evidence>